<feature type="transmembrane region" description="Helical" evidence="8">
    <location>
        <begin position="30"/>
        <end position="49"/>
    </location>
</feature>
<comment type="caution">
    <text evidence="9">The sequence shown here is derived from an EMBL/GenBank/DDBJ whole genome shotgun (WGS) entry which is preliminary data.</text>
</comment>
<dbReference type="SUPFAM" id="SSF103481">
    <property type="entry name" value="Multidrug resistance efflux transporter EmrE"/>
    <property type="match status" value="1"/>
</dbReference>
<dbReference type="PANTHER" id="PTHR30561">
    <property type="entry name" value="SMR FAMILY PROTON-DEPENDENT DRUG EFFLUX TRANSPORTER SUGE"/>
    <property type="match status" value="1"/>
</dbReference>
<gene>
    <name evidence="9" type="ORF">EV380_2382</name>
</gene>
<evidence type="ECO:0000256" key="8">
    <source>
        <dbReference type="SAM" id="Phobius"/>
    </source>
</evidence>
<keyword evidence="2" id="KW-0813">Transport</keyword>
<organism evidence="9 10">
    <name type="scientific">Zhihengliuella halotolerans</name>
    <dbReference type="NCBI Taxonomy" id="370736"/>
    <lineage>
        <taxon>Bacteria</taxon>
        <taxon>Bacillati</taxon>
        <taxon>Actinomycetota</taxon>
        <taxon>Actinomycetes</taxon>
        <taxon>Micrococcales</taxon>
        <taxon>Micrococcaceae</taxon>
        <taxon>Zhihengliuella</taxon>
    </lineage>
</organism>
<proteinExistence type="inferred from homology"/>
<reference evidence="9 10" key="1">
    <citation type="submission" date="2019-02" db="EMBL/GenBank/DDBJ databases">
        <title>Sequencing the genomes of 1000 actinobacteria strains.</title>
        <authorList>
            <person name="Klenk H.-P."/>
        </authorList>
    </citation>
    <scope>NUCLEOTIDE SEQUENCE [LARGE SCALE GENOMIC DNA]</scope>
    <source>
        <strain evidence="9 10">DSM 17364</strain>
    </source>
</reference>
<protein>
    <submittedName>
        <fullName evidence="9">Small multidrug resistance pump</fullName>
    </submittedName>
</protein>
<name>A0A4Q8AGJ0_9MICC</name>
<dbReference type="AlphaFoldDB" id="A0A4Q8AGJ0"/>
<evidence type="ECO:0000313" key="9">
    <source>
        <dbReference type="EMBL" id="RZU62779.1"/>
    </source>
</evidence>
<evidence type="ECO:0000256" key="2">
    <source>
        <dbReference type="ARBA" id="ARBA00022448"/>
    </source>
</evidence>
<dbReference type="InterPro" id="IPR000390">
    <property type="entry name" value="Small_drug/metabolite_transptr"/>
</dbReference>
<evidence type="ECO:0000256" key="5">
    <source>
        <dbReference type="ARBA" id="ARBA00022989"/>
    </source>
</evidence>
<evidence type="ECO:0000256" key="1">
    <source>
        <dbReference type="ARBA" id="ARBA00004651"/>
    </source>
</evidence>
<keyword evidence="5 8" id="KW-1133">Transmembrane helix</keyword>
<comment type="similarity">
    <text evidence="7">Belongs to the drug/metabolite transporter (DMT) superfamily. Small multidrug resistance (SMR) (TC 2.A.7.1) family.</text>
</comment>
<keyword evidence="4 7" id="KW-0812">Transmembrane</keyword>
<dbReference type="GO" id="GO:0005886">
    <property type="term" value="C:plasma membrane"/>
    <property type="evidence" value="ECO:0007669"/>
    <property type="project" value="UniProtKB-SubCell"/>
</dbReference>
<evidence type="ECO:0000256" key="6">
    <source>
        <dbReference type="ARBA" id="ARBA00023136"/>
    </source>
</evidence>
<evidence type="ECO:0000256" key="4">
    <source>
        <dbReference type="ARBA" id="ARBA00022692"/>
    </source>
</evidence>
<dbReference type="PANTHER" id="PTHR30561:SF1">
    <property type="entry name" value="MULTIDRUG TRANSPORTER EMRE"/>
    <property type="match status" value="1"/>
</dbReference>
<keyword evidence="10" id="KW-1185">Reference proteome</keyword>
<feature type="transmembrane region" description="Helical" evidence="8">
    <location>
        <begin position="56"/>
        <end position="78"/>
    </location>
</feature>
<dbReference type="InterPro" id="IPR045324">
    <property type="entry name" value="Small_multidrug_res"/>
</dbReference>
<dbReference type="Pfam" id="PF00893">
    <property type="entry name" value="Multi_Drug_Res"/>
    <property type="match status" value="1"/>
</dbReference>
<keyword evidence="6 8" id="KW-0472">Membrane</keyword>
<dbReference type="OrthoDB" id="3175079at2"/>
<comment type="subcellular location">
    <subcellularLocation>
        <location evidence="1 7">Cell membrane</location>
        <topology evidence="1 7">Multi-pass membrane protein</topology>
    </subcellularLocation>
</comment>
<feature type="transmembrane region" description="Helical" evidence="8">
    <location>
        <begin position="84"/>
        <end position="102"/>
    </location>
</feature>
<dbReference type="Gene3D" id="1.10.3730.20">
    <property type="match status" value="1"/>
</dbReference>
<sequence length="125" mass="12901">MKKWILLAVAVVAEVTATLCLKGALEQPLLYGVVAAGYIAAFALLGRVLRAGMPLGVAYGLWSAAGVVLTALAAAVVFSEPITLLMACGFVLVIGGVLLVELGHQRAMPRTRTHPPGDGAHEVTP</sequence>
<dbReference type="InterPro" id="IPR037185">
    <property type="entry name" value="EmrE-like"/>
</dbReference>
<dbReference type="GO" id="GO:0031460">
    <property type="term" value="P:glycine betaine transport"/>
    <property type="evidence" value="ECO:0007669"/>
    <property type="project" value="TreeGrafter"/>
</dbReference>
<accession>A0A4Q8AGJ0</accession>
<dbReference type="EMBL" id="SHLA01000001">
    <property type="protein sequence ID" value="RZU62779.1"/>
    <property type="molecule type" value="Genomic_DNA"/>
</dbReference>
<dbReference type="RefSeq" id="WP_130451306.1">
    <property type="nucleotide sequence ID" value="NZ_SHLA01000001.1"/>
</dbReference>
<dbReference type="GO" id="GO:0015297">
    <property type="term" value="F:antiporter activity"/>
    <property type="evidence" value="ECO:0007669"/>
    <property type="project" value="TreeGrafter"/>
</dbReference>
<keyword evidence="3" id="KW-1003">Cell membrane</keyword>
<dbReference type="GO" id="GO:0015220">
    <property type="term" value="F:choline transmembrane transporter activity"/>
    <property type="evidence" value="ECO:0007669"/>
    <property type="project" value="TreeGrafter"/>
</dbReference>
<dbReference type="Proteomes" id="UP000292685">
    <property type="component" value="Unassembled WGS sequence"/>
</dbReference>
<evidence type="ECO:0000313" key="10">
    <source>
        <dbReference type="Proteomes" id="UP000292685"/>
    </source>
</evidence>
<evidence type="ECO:0000256" key="3">
    <source>
        <dbReference type="ARBA" id="ARBA00022475"/>
    </source>
</evidence>
<evidence type="ECO:0000256" key="7">
    <source>
        <dbReference type="RuleBase" id="RU003942"/>
    </source>
</evidence>
<dbReference type="GO" id="GO:0015199">
    <property type="term" value="F:amino-acid betaine transmembrane transporter activity"/>
    <property type="evidence" value="ECO:0007669"/>
    <property type="project" value="TreeGrafter"/>
</dbReference>